<protein>
    <submittedName>
        <fullName evidence="2">Uncharacterized protein</fullName>
    </submittedName>
</protein>
<accession>A0AAV4CQP8</accession>
<evidence type="ECO:0000313" key="2">
    <source>
        <dbReference type="EMBL" id="GFO34194.1"/>
    </source>
</evidence>
<comment type="caution">
    <text evidence="2">The sequence shown here is derived from an EMBL/GenBank/DDBJ whole genome shotgun (WGS) entry which is preliminary data.</text>
</comment>
<dbReference type="AlphaFoldDB" id="A0AAV4CQP8"/>
<feature type="compositionally biased region" description="Polar residues" evidence="1">
    <location>
        <begin position="58"/>
        <end position="69"/>
    </location>
</feature>
<dbReference type="Proteomes" id="UP000735302">
    <property type="component" value="Unassembled WGS sequence"/>
</dbReference>
<dbReference type="EMBL" id="BLXT01006878">
    <property type="protein sequence ID" value="GFO34194.1"/>
    <property type="molecule type" value="Genomic_DNA"/>
</dbReference>
<evidence type="ECO:0000313" key="3">
    <source>
        <dbReference type="Proteomes" id="UP000735302"/>
    </source>
</evidence>
<organism evidence="2 3">
    <name type="scientific">Plakobranchus ocellatus</name>
    <dbReference type="NCBI Taxonomy" id="259542"/>
    <lineage>
        <taxon>Eukaryota</taxon>
        <taxon>Metazoa</taxon>
        <taxon>Spiralia</taxon>
        <taxon>Lophotrochozoa</taxon>
        <taxon>Mollusca</taxon>
        <taxon>Gastropoda</taxon>
        <taxon>Heterobranchia</taxon>
        <taxon>Euthyneura</taxon>
        <taxon>Panpulmonata</taxon>
        <taxon>Sacoglossa</taxon>
        <taxon>Placobranchoidea</taxon>
        <taxon>Plakobranchidae</taxon>
        <taxon>Plakobranchus</taxon>
    </lineage>
</organism>
<proteinExistence type="predicted"/>
<keyword evidence="3" id="KW-1185">Reference proteome</keyword>
<gene>
    <name evidence="2" type="ORF">PoB_006069900</name>
</gene>
<feature type="region of interest" description="Disordered" evidence="1">
    <location>
        <begin position="58"/>
        <end position="91"/>
    </location>
</feature>
<sequence>MLLKFARTHKGPIGKKMFPKMLKQPSEREESFRPHTVLAGFSSAGTSPFNSQAVAINARPQSSQPSQITIPEMKEKDCSDPQGPGKRQHSGTICAKCHKGLHGVCMAQ</sequence>
<name>A0AAV4CQP8_9GAST</name>
<evidence type="ECO:0000256" key="1">
    <source>
        <dbReference type="SAM" id="MobiDB-lite"/>
    </source>
</evidence>
<reference evidence="2 3" key="1">
    <citation type="journal article" date="2021" name="Elife">
        <title>Chloroplast acquisition without the gene transfer in kleptoplastic sea slugs, Plakobranchus ocellatus.</title>
        <authorList>
            <person name="Maeda T."/>
            <person name="Takahashi S."/>
            <person name="Yoshida T."/>
            <person name="Shimamura S."/>
            <person name="Takaki Y."/>
            <person name="Nagai Y."/>
            <person name="Toyoda A."/>
            <person name="Suzuki Y."/>
            <person name="Arimoto A."/>
            <person name="Ishii H."/>
            <person name="Satoh N."/>
            <person name="Nishiyama T."/>
            <person name="Hasebe M."/>
            <person name="Maruyama T."/>
            <person name="Minagawa J."/>
            <person name="Obokata J."/>
            <person name="Shigenobu S."/>
        </authorList>
    </citation>
    <scope>NUCLEOTIDE SEQUENCE [LARGE SCALE GENOMIC DNA]</scope>
</reference>